<dbReference type="PROSITE" id="PS50943">
    <property type="entry name" value="HTH_CROC1"/>
    <property type="match status" value="1"/>
</dbReference>
<feature type="domain" description="HTH cro/C1-type" evidence="2">
    <location>
        <begin position="14"/>
        <end position="45"/>
    </location>
</feature>
<gene>
    <name evidence="3" type="ORF">SAMN05216588_104261</name>
</gene>
<sequence>MSNKRFLFTAGERMRALRELMGLSRNAFAEIVGMTAKRIENIENGWQRMHDEDLQKVCSQFEDFSRWIAYEGPLDPLPLQLKVADSAQKAAVYLVQRNPDLLQRSGLDLQQWQQRHRDVLLEIERQANAESPVAQAPKAPSKGVDDGE</sequence>
<accession>A0A1G8C463</accession>
<evidence type="ECO:0000256" key="1">
    <source>
        <dbReference type="SAM" id="MobiDB-lite"/>
    </source>
</evidence>
<dbReference type="Pfam" id="PF13560">
    <property type="entry name" value="HTH_31"/>
    <property type="match status" value="1"/>
</dbReference>
<dbReference type="CDD" id="cd00093">
    <property type="entry name" value="HTH_XRE"/>
    <property type="match status" value="1"/>
</dbReference>
<dbReference type="Proteomes" id="UP000198606">
    <property type="component" value="Unassembled WGS sequence"/>
</dbReference>
<dbReference type="InterPro" id="IPR010982">
    <property type="entry name" value="Lambda_DNA-bd_dom_sf"/>
</dbReference>
<proteinExistence type="predicted"/>
<dbReference type="AlphaFoldDB" id="A0A1G8C463"/>
<organism evidence="3 4">
    <name type="scientific">Phytopseudomonas flavescens</name>
    <dbReference type="NCBI Taxonomy" id="29435"/>
    <lineage>
        <taxon>Bacteria</taxon>
        <taxon>Pseudomonadati</taxon>
        <taxon>Pseudomonadota</taxon>
        <taxon>Gammaproteobacteria</taxon>
        <taxon>Pseudomonadales</taxon>
        <taxon>Pseudomonadaceae</taxon>
        <taxon>Phytopseudomonas</taxon>
    </lineage>
</organism>
<reference evidence="3 4" key="1">
    <citation type="submission" date="2016-10" db="EMBL/GenBank/DDBJ databases">
        <authorList>
            <person name="de Groot N.N."/>
        </authorList>
    </citation>
    <scope>NUCLEOTIDE SEQUENCE [LARGE SCALE GENOMIC DNA]</scope>
    <source>
        <strain evidence="3 4">LMG 18387</strain>
    </source>
</reference>
<dbReference type="InterPro" id="IPR001387">
    <property type="entry name" value="Cro/C1-type_HTH"/>
</dbReference>
<dbReference type="EMBL" id="FNDG01000004">
    <property type="protein sequence ID" value="SDH40155.1"/>
    <property type="molecule type" value="Genomic_DNA"/>
</dbReference>
<feature type="region of interest" description="Disordered" evidence="1">
    <location>
        <begin position="124"/>
        <end position="148"/>
    </location>
</feature>
<name>A0A1G8C463_9GAMM</name>
<dbReference type="Gene3D" id="1.10.260.40">
    <property type="entry name" value="lambda repressor-like DNA-binding domains"/>
    <property type="match status" value="1"/>
</dbReference>
<dbReference type="SMART" id="SM00530">
    <property type="entry name" value="HTH_XRE"/>
    <property type="match status" value="1"/>
</dbReference>
<evidence type="ECO:0000313" key="4">
    <source>
        <dbReference type="Proteomes" id="UP000198606"/>
    </source>
</evidence>
<dbReference type="SUPFAM" id="SSF47413">
    <property type="entry name" value="lambda repressor-like DNA-binding domains"/>
    <property type="match status" value="1"/>
</dbReference>
<protein>
    <submittedName>
        <fullName evidence="3">Transcriptional regulator, contains XRE-family HTH domain</fullName>
    </submittedName>
</protein>
<evidence type="ECO:0000313" key="3">
    <source>
        <dbReference type="EMBL" id="SDH40155.1"/>
    </source>
</evidence>
<dbReference type="RefSeq" id="WP_084304101.1">
    <property type="nucleotide sequence ID" value="NZ_FNDG01000004.1"/>
</dbReference>
<evidence type="ECO:0000259" key="2">
    <source>
        <dbReference type="PROSITE" id="PS50943"/>
    </source>
</evidence>
<dbReference type="GO" id="GO:0003677">
    <property type="term" value="F:DNA binding"/>
    <property type="evidence" value="ECO:0007669"/>
    <property type="project" value="InterPro"/>
</dbReference>
<dbReference type="STRING" id="29435.SAMN05216588_104261"/>